<dbReference type="RefSeq" id="XP_002290690.1">
    <property type="nucleotide sequence ID" value="XM_002290654.1"/>
</dbReference>
<reference evidence="3 4" key="1">
    <citation type="journal article" date="2004" name="Science">
        <title>The genome of the diatom Thalassiosira pseudonana: ecology, evolution, and metabolism.</title>
        <authorList>
            <person name="Armbrust E.V."/>
            <person name="Berges J.A."/>
            <person name="Bowler C."/>
            <person name="Green B.R."/>
            <person name="Martinez D."/>
            <person name="Putnam N.H."/>
            <person name="Zhou S."/>
            <person name="Allen A.E."/>
            <person name="Apt K.E."/>
            <person name="Bechner M."/>
            <person name="Brzezinski M.A."/>
            <person name="Chaal B.K."/>
            <person name="Chiovitti A."/>
            <person name="Davis A.K."/>
            <person name="Demarest M.S."/>
            <person name="Detter J.C."/>
            <person name="Glavina T."/>
            <person name="Goodstein D."/>
            <person name="Hadi M.Z."/>
            <person name="Hellsten U."/>
            <person name="Hildebrand M."/>
            <person name="Jenkins B.D."/>
            <person name="Jurka J."/>
            <person name="Kapitonov V.V."/>
            <person name="Kroger N."/>
            <person name="Lau W.W."/>
            <person name="Lane T.W."/>
            <person name="Larimer F.W."/>
            <person name="Lippmeier J.C."/>
            <person name="Lucas S."/>
            <person name="Medina M."/>
            <person name="Montsant A."/>
            <person name="Obornik M."/>
            <person name="Parker M.S."/>
            <person name="Palenik B."/>
            <person name="Pazour G.J."/>
            <person name="Richardson P.M."/>
            <person name="Rynearson T.A."/>
            <person name="Saito M.A."/>
            <person name="Schwartz D.C."/>
            <person name="Thamatrakoln K."/>
            <person name="Valentin K."/>
            <person name="Vardi A."/>
            <person name="Wilkerson F.P."/>
            <person name="Rokhsar D.S."/>
        </authorList>
    </citation>
    <scope>NUCLEOTIDE SEQUENCE [LARGE SCALE GENOMIC DNA]</scope>
    <source>
        <strain evidence="3 4">CCMP1335</strain>
    </source>
</reference>
<feature type="compositionally biased region" description="Polar residues" evidence="2">
    <location>
        <begin position="113"/>
        <end position="128"/>
    </location>
</feature>
<name>B8C2T7_THAPS</name>
<accession>B8C2T7</accession>
<dbReference type="PaxDb" id="35128-Thaps5401"/>
<dbReference type="HOGENOM" id="CLU_401474_0_0_1"/>
<gene>
    <name evidence="3" type="ORF">THAPSDRAFT_5401</name>
</gene>
<evidence type="ECO:0000256" key="2">
    <source>
        <dbReference type="SAM" id="MobiDB-lite"/>
    </source>
</evidence>
<dbReference type="InParanoid" id="B8C2T7"/>
<reference evidence="3 4" key="2">
    <citation type="journal article" date="2008" name="Nature">
        <title>The Phaeodactylum genome reveals the evolutionary history of diatom genomes.</title>
        <authorList>
            <person name="Bowler C."/>
            <person name="Allen A.E."/>
            <person name="Badger J.H."/>
            <person name="Grimwood J."/>
            <person name="Jabbari K."/>
            <person name="Kuo A."/>
            <person name="Maheswari U."/>
            <person name="Martens C."/>
            <person name="Maumus F."/>
            <person name="Otillar R.P."/>
            <person name="Rayko E."/>
            <person name="Salamov A."/>
            <person name="Vandepoele K."/>
            <person name="Beszteri B."/>
            <person name="Gruber A."/>
            <person name="Heijde M."/>
            <person name="Katinka M."/>
            <person name="Mock T."/>
            <person name="Valentin K."/>
            <person name="Verret F."/>
            <person name="Berges J.A."/>
            <person name="Brownlee C."/>
            <person name="Cadoret J.P."/>
            <person name="Chiovitti A."/>
            <person name="Choi C.J."/>
            <person name="Coesel S."/>
            <person name="De Martino A."/>
            <person name="Detter J.C."/>
            <person name="Durkin C."/>
            <person name="Falciatore A."/>
            <person name="Fournet J."/>
            <person name="Haruta M."/>
            <person name="Huysman M.J."/>
            <person name="Jenkins B.D."/>
            <person name="Jiroutova K."/>
            <person name="Jorgensen R.E."/>
            <person name="Joubert Y."/>
            <person name="Kaplan A."/>
            <person name="Kroger N."/>
            <person name="Kroth P.G."/>
            <person name="La Roche J."/>
            <person name="Lindquist E."/>
            <person name="Lommer M."/>
            <person name="Martin-Jezequel V."/>
            <person name="Lopez P.J."/>
            <person name="Lucas S."/>
            <person name="Mangogna M."/>
            <person name="McGinnis K."/>
            <person name="Medlin L.K."/>
            <person name="Montsant A."/>
            <person name="Oudot-Le Secq M.P."/>
            <person name="Napoli C."/>
            <person name="Obornik M."/>
            <person name="Parker M.S."/>
            <person name="Petit J.L."/>
            <person name="Porcel B.M."/>
            <person name="Poulsen N."/>
            <person name="Robison M."/>
            <person name="Rychlewski L."/>
            <person name="Rynearson T.A."/>
            <person name="Schmutz J."/>
            <person name="Shapiro H."/>
            <person name="Siaut M."/>
            <person name="Stanley M."/>
            <person name="Sussman M.R."/>
            <person name="Taylor A.R."/>
            <person name="Vardi A."/>
            <person name="von Dassow P."/>
            <person name="Vyverman W."/>
            <person name="Willis A."/>
            <person name="Wyrwicz L.S."/>
            <person name="Rokhsar D.S."/>
            <person name="Weissenbach J."/>
            <person name="Armbrust E.V."/>
            <person name="Green B.R."/>
            <person name="Van de Peer Y."/>
            <person name="Grigoriev I.V."/>
        </authorList>
    </citation>
    <scope>NUCLEOTIDE SEQUENCE [LARGE SCALE GENOMIC DNA]</scope>
    <source>
        <strain evidence="3 4">CCMP1335</strain>
    </source>
</reference>
<organism evidence="3 4">
    <name type="scientific">Thalassiosira pseudonana</name>
    <name type="common">Marine diatom</name>
    <name type="synonym">Cyclotella nana</name>
    <dbReference type="NCBI Taxonomy" id="35128"/>
    <lineage>
        <taxon>Eukaryota</taxon>
        <taxon>Sar</taxon>
        <taxon>Stramenopiles</taxon>
        <taxon>Ochrophyta</taxon>
        <taxon>Bacillariophyta</taxon>
        <taxon>Coscinodiscophyceae</taxon>
        <taxon>Thalassiosirophycidae</taxon>
        <taxon>Thalassiosirales</taxon>
        <taxon>Thalassiosiraceae</taxon>
        <taxon>Thalassiosira</taxon>
    </lineage>
</organism>
<dbReference type="EMBL" id="CM000642">
    <property type="protein sequence ID" value="EED92442.1"/>
    <property type="molecule type" value="Genomic_DNA"/>
</dbReference>
<evidence type="ECO:0000313" key="3">
    <source>
        <dbReference type="EMBL" id="EED92442.1"/>
    </source>
</evidence>
<dbReference type="AlphaFoldDB" id="B8C2T7"/>
<dbReference type="KEGG" id="tps:THAPSDRAFT_5401"/>
<dbReference type="GeneID" id="7450053"/>
<sequence>MMSRLSTSMIIRQNQFHDDQDENAVLNCTSPIAVGVKQSNIESLFDYGSYYSTSVSTSYSACQTEASASYEDNYSDTASEDEDSTVGCSCISEESSDFSCSSEEGGDAPQANDIDSLSNDGNYSSTDVSASYSACQTETSKSYDTMFSVSASSSKDSVFNGICISEENDNILRTRSEESGDDICSISEEDQAEIVTAEAIADDVCQLRSSKDENQSEDSIDDIAKFRAGSDDAEDDLENAGFQFILELQQHQLSIASPSQRLPTIMEVESTDTDIKLSHFGIESVEEEYIEKEDDLSFFYGSCDESEVSHVQHPASFDSFLDGIYNDLCAEKEVVDVVSTEVVKSDNDCSLVVEADGIELLLHSMKIKCDASDTTLEPNEEAPEHTELQARLAAEKATADQQTRELNQQIMVTQNYTDEFKPSWKQIQEEVAGLTTYNEYLQRDIFNLVASKRHMEEAKARMKQEEAEVAILRDRHARQLVELEDEKERLNEAMEEAATDTTETKELARKVLSELQEIKLKLEVEMADELKREQEKIIQLQEEHEQHMNELMEEHDNLTTEVAQETEEVETMIREMESALESIYEHKENMENELTLRIDAVNQSTTDSKRELQMELGKARFSKTRKSLDAFSEHCRESLKCALESNGAIDNVAAFTKVAVQAITEPFTDDVLIETAVRARSPRRNS</sequence>
<protein>
    <submittedName>
        <fullName evidence="3">Uncharacterized protein</fullName>
    </submittedName>
</protein>
<proteinExistence type="predicted"/>
<feature type="region of interest" description="Disordered" evidence="2">
    <location>
        <begin position="99"/>
        <end position="128"/>
    </location>
</feature>
<dbReference type="Proteomes" id="UP000001449">
    <property type="component" value="Chromosome 5"/>
</dbReference>
<feature type="coiled-coil region" evidence="1">
    <location>
        <begin position="448"/>
        <end position="593"/>
    </location>
</feature>
<keyword evidence="4" id="KW-1185">Reference proteome</keyword>
<keyword evidence="1" id="KW-0175">Coiled coil</keyword>
<evidence type="ECO:0000313" key="4">
    <source>
        <dbReference type="Proteomes" id="UP000001449"/>
    </source>
</evidence>
<evidence type="ECO:0000256" key="1">
    <source>
        <dbReference type="SAM" id="Coils"/>
    </source>
</evidence>